<comment type="similarity">
    <text evidence="2">Belongs to the cystinosin family.</text>
</comment>
<comment type="subcellular location">
    <subcellularLocation>
        <location evidence="1">Lysosome membrane</location>
        <topology evidence="1">Multi-pass membrane protein</topology>
    </subcellularLocation>
</comment>
<feature type="transmembrane region" description="Helical" evidence="12">
    <location>
        <begin position="64"/>
        <end position="85"/>
    </location>
</feature>
<evidence type="ECO:0000256" key="7">
    <source>
        <dbReference type="ARBA" id="ARBA00022989"/>
    </source>
</evidence>
<evidence type="ECO:0000256" key="5">
    <source>
        <dbReference type="ARBA" id="ARBA00022737"/>
    </source>
</evidence>
<dbReference type="Proteomes" id="UP001154329">
    <property type="component" value="Chromosome 4"/>
</dbReference>
<dbReference type="PANTHER" id="PTHR13131">
    <property type="entry name" value="CYSTINOSIN"/>
    <property type="match status" value="1"/>
</dbReference>
<dbReference type="SMART" id="SM00679">
    <property type="entry name" value="CTNS"/>
    <property type="match status" value="2"/>
</dbReference>
<evidence type="ECO:0000256" key="6">
    <source>
        <dbReference type="ARBA" id="ARBA00022847"/>
    </source>
</evidence>
<organism evidence="13 14">
    <name type="scientific">Aphis gossypii</name>
    <name type="common">Cotton aphid</name>
    <dbReference type="NCBI Taxonomy" id="80765"/>
    <lineage>
        <taxon>Eukaryota</taxon>
        <taxon>Metazoa</taxon>
        <taxon>Ecdysozoa</taxon>
        <taxon>Arthropoda</taxon>
        <taxon>Hexapoda</taxon>
        <taxon>Insecta</taxon>
        <taxon>Pterygota</taxon>
        <taxon>Neoptera</taxon>
        <taxon>Paraneoptera</taxon>
        <taxon>Hemiptera</taxon>
        <taxon>Sternorrhyncha</taxon>
        <taxon>Aphidomorpha</taxon>
        <taxon>Aphidoidea</taxon>
        <taxon>Aphididae</taxon>
        <taxon>Aphidini</taxon>
        <taxon>Aphis</taxon>
        <taxon>Aphis</taxon>
    </lineage>
</organism>
<dbReference type="Pfam" id="PF04193">
    <property type="entry name" value="PQ-loop"/>
    <property type="match status" value="2"/>
</dbReference>
<keyword evidence="5" id="KW-0677">Repeat</keyword>
<dbReference type="PANTHER" id="PTHR13131:SF5">
    <property type="entry name" value="CYSTINOSIN"/>
    <property type="match status" value="1"/>
</dbReference>
<dbReference type="GO" id="GO:0005765">
    <property type="term" value="C:lysosomal membrane"/>
    <property type="evidence" value="ECO:0007669"/>
    <property type="project" value="UniProtKB-SubCell"/>
</dbReference>
<keyword evidence="7 12" id="KW-1133">Transmembrane helix</keyword>
<evidence type="ECO:0000256" key="12">
    <source>
        <dbReference type="SAM" id="Phobius"/>
    </source>
</evidence>
<feature type="transmembrane region" description="Helical" evidence="12">
    <location>
        <begin position="396"/>
        <end position="415"/>
    </location>
</feature>
<proteinExistence type="inferred from homology"/>
<feature type="transmembrane region" description="Helical" evidence="12">
    <location>
        <begin position="182"/>
        <end position="202"/>
    </location>
</feature>
<feature type="transmembrane region" description="Helical" evidence="12">
    <location>
        <begin position="353"/>
        <end position="376"/>
    </location>
</feature>
<gene>
    <name evidence="13" type="ORF">APHIGO_LOCUS9873</name>
</gene>
<evidence type="ECO:0000313" key="14">
    <source>
        <dbReference type="Proteomes" id="UP001154329"/>
    </source>
</evidence>
<accession>A0A9P0NRS9</accession>
<keyword evidence="6" id="KW-0769">Symport</keyword>
<feature type="transmembrane region" description="Helical" evidence="12">
    <location>
        <begin position="297"/>
        <end position="317"/>
    </location>
</feature>
<feature type="region of interest" description="Disordered" evidence="11">
    <location>
        <begin position="432"/>
        <end position="453"/>
    </location>
</feature>
<evidence type="ECO:0008006" key="15">
    <source>
        <dbReference type="Google" id="ProtNLM"/>
    </source>
</evidence>
<protein>
    <recommendedName>
        <fullName evidence="15">Cystinosin</fullName>
    </recommendedName>
</protein>
<evidence type="ECO:0000256" key="11">
    <source>
        <dbReference type="SAM" id="MobiDB-lite"/>
    </source>
</evidence>
<dbReference type="InterPro" id="IPR005282">
    <property type="entry name" value="LC_transporter"/>
</dbReference>
<feature type="transmembrane region" description="Helical" evidence="12">
    <location>
        <begin position="264"/>
        <end position="285"/>
    </location>
</feature>
<evidence type="ECO:0000256" key="9">
    <source>
        <dbReference type="ARBA" id="ARBA00023228"/>
    </source>
</evidence>
<feature type="transmembrane region" description="Helical" evidence="12">
    <location>
        <begin position="323"/>
        <end position="341"/>
    </location>
</feature>
<keyword evidence="8 12" id="KW-0472">Membrane</keyword>
<dbReference type="GO" id="GO:0015184">
    <property type="term" value="F:L-cystine transmembrane transporter activity"/>
    <property type="evidence" value="ECO:0007669"/>
    <property type="project" value="TreeGrafter"/>
</dbReference>
<keyword evidence="3" id="KW-0813">Transport</keyword>
<evidence type="ECO:0000256" key="3">
    <source>
        <dbReference type="ARBA" id="ARBA00022448"/>
    </source>
</evidence>
<evidence type="ECO:0000256" key="4">
    <source>
        <dbReference type="ARBA" id="ARBA00022692"/>
    </source>
</evidence>
<reference evidence="13" key="2">
    <citation type="submission" date="2022-10" db="EMBL/GenBank/DDBJ databases">
        <authorList>
            <consortium name="ENA_rothamsted_submissions"/>
            <consortium name="culmorum"/>
            <person name="King R."/>
        </authorList>
    </citation>
    <scope>NUCLEOTIDE SEQUENCE</scope>
</reference>
<name>A0A9P0NRS9_APHGO</name>
<dbReference type="Gene3D" id="1.20.1280.290">
    <property type="match status" value="1"/>
</dbReference>
<feature type="compositionally biased region" description="Basic and acidic residues" evidence="11">
    <location>
        <begin position="438"/>
        <end position="453"/>
    </location>
</feature>
<dbReference type="GO" id="GO:0015293">
    <property type="term" value="F:symporter activity"/>
    <property type="evidence" value="ECO:0007669"/>
    <property type="project" value="UniProtKB-KW"/>
</dbReference>
<keyword evidence="4 12" id="KW-0812">Transmembrane</keyword>
<dbReference type="FunFam" id="1.20.1280.290:FF:000016">
    <property type="entry name" value="Cystinosin homolog"/>
    <property type="match status" value="1"/>
</dbReference>
<evidence type="ECO:0000256" key="8">
    <source>
        <dbReference type="ARBA" id="ARBA00023136"/>
    </source>
</evidence>
<sequence>MCYILCKYKQLQYVIIVHMLFGLQLRQRMCAFVFNVIKKKFFSPSHFNLQPMAVRPENFTMRNLVRVAFLLVACSVSQICASFSFNTKDLVLLVNDSTTLTLTLTDNVLRNTTLILSTNHKDLLTTNVTKIEVTNSTGTNVWPVELFGHDAGHDLLKVDAFPPSIKCSDAFVRVTLQHSNELALFSVIVGWVYFVAWSISFYPQMYENWRRKSVVGLNFDFIALNLVGFILYSMFNVGLWIPEIEKDYISRNPRGLNPVQLNDIFFSIHAVFATLITVIQCYCYEKGDQQVSRTAKSIMSFYGLIIAVLLVLVYLQKIVWLDFLYYCSYIKLTITLIKYIPQAVMNYKRKSTIGWSIGNIFLDFTGGILSILQMIINAYNYNDWASVFGDPTKFGLGLLSVIFDILFFLQHYVFYSGVNYAEFENYNEVEVEDEVTNSEEHPKPTDKSDDQIC</sequence>
<dbReference type="InterPro" id="IPR006603">
    <property type="entry name" value="PQ-loop_rpt"/>
</dbReference>
<dbReference type="EMBL" id="OU899037">
    <property type="protein sequence ID" value="CAH1736061.1"/>
    <property type="molecule type" value="Genomic_DNA"/>
</dbReference>
<keyword evidence="9" id="KW-0458">Lysosome</keyword>
<evidence type="ECO:0000256" key="10">
    <source>
        <dbReference type="ARBA" id="ARBA00048473"/>
    </source>
</evidence>
<dbReference type="NCBIfam" id="TIGR00951">
    <property type="entry name" value="2A43"/>
    <property type="match status" value="1"/>
</dbReference>
<evidence type="ECO:0000256" key="1">
    <source>
        <dbReference type="ARBA" id="ARBA00004155"/>
    </source>
</evidence>
<keyword evidence="14" id="KW-1185">Reference proteome</keyword>
<reference evidence="13" key="1">
    <citation type="submission" date="2022-02" db="EMBL/GenBank/DDBJ databases">
        <authorList>
            <person name="King R."/>
        </authorList>
    </citation>
    <scope>NUCLEOTIDE SEQUENCE</scope>
</reference>
<comment type="catalytic activity">
    <reaction evidence="10">
        <text>L-cystine(out) + H(+)(out) = L-cystine(in) + H(+)(in)</text>
        <dbReference type="Rhea" id="RHEA:66172"/>
        <dbReference type="ChEBI" id="CHEBI:15378"/>
        <dbReference type="ChEBI" id="CHEBI:35491"/>
    </reaction>
    <physiologicalReaction direction="left-to-right" evidence="10">
        <dbReference type="Rhea" id="RHEA:66173"/>
    </physiologicalReaction>
</comment>
<evidence type="ECO:0000256" key="2">
    <source>
        <dbReference type="ARBA" id="ARBA00006855"/>
    </source>
</evidence>
<evidence type="ECO:0000313" key="13">
    <source>
        <dbReference type="EMBL" id="CAH1736061.1"/>
    </source>
</evidence>
<feature type="transmembrane region" description="Helical" evidence="12">
    <location>
        <begin position="214"/>
        <end position="235"/>
    </location>
</feature>
<dbReference type="AlphaFoldDB" id="A0A9P0NRS9"/>